<dbReference type="InterPro" id="IPR036047">
    <property type="entry name" value="F-box-like_dom_sf"/>
</dbReference>
<dbReference type="SMART" id="SM00256">
    <property type="entry name" value="FBOX"/>
    <property type="match status" value="1"/>
</dbReference>
<dbReference type="InterPro" id="IPR001810">
    <property type="entry name" value="F-box_dom"/>
</dbReference>
<sequence>MRRRRRRRMMSNLPSELVEEIISRVPVNSITIVRSTCKMWDSLFKDESFVRKHVGQAAASTREREFLIITGDPKLELISVNLHD</sequence>
<evidence type="ECO:0000313" key="2">
    <source>
        <dbReference type="EMBL" id="JAU41496.1"/>
    </source>
</evidence>
<feature type="domain" description="F-box" evidence="1">
    <location>
        <begin position="7"/>
        <end position="53"/>
    </location>
</feature>
<dbReference type="Gene3D" id="1.20.1280.50">
    <property type="match status" value="1"/>
</dbReference>
<accession>A0A1J3FG71</accession>
<reference evidence="2" key="1">
    <citation type="submission" date="2016-07" db="EMBL/GenBank/DDBJ databases">
        <title>De novo transcriptome assembly of four accessions of the metal hyperaccumulator plant Noccaea caerulescens.</title>
        <authorList>
            <person name="Blande D."/>
            <person name="Halimaa P."/>
            <person name="Tervahauta A.I."/>
            <person name="Aarts M.G."/>
            <person name="Karenlampi S.O."/>
        </authorList>
    </citation>
    <scope>NUCLEOTIDE SEQUENCE</scope>
</reference>
<dbReference type="AlphaFoldDB" id="A0A1J3FG71"/>
<evidence type="ECO:0000259" key="1">
    <source>
        <dbReference type="PROSITE" id="PS50181"/>
    </source>
</evidence>
<dbReference type="EMBL" id="GEVK01011336">
    <property type="protein sequence ID" value="JAU41496.1"/>
    <property type="molecule type" value="Transcribed_RNA"/>
</dbReference>
<proteinExistence type="predicted"/>
<dbReference type="SUPFAM" id="SSF81383">
    <property type="entry name" value="F-box domain"/>
    <property type="match status" value="1"/>
</dbReference>
<dbReference type="PROSITE" id="PS50181">
    <property type="entry name" value="FBOX"/>
    <property type="match status" value="1"/>
</dbReference>
<organism evidence="2">
    <name type="scientific">Noccaea caerulescens</name>
    <name type="common">Alpine penny-cress</name>
    <name type="synonym">Thlaspi caerulescens</name>
    <dbReference type="NCBI Taxonomy" id="107243"/>
    <lineage>
        <taxon>Eukaryota</taxon>
        <taxon>Viridiplantae</taxon>
        <taxon>Streptophyta</taxon>
        <taxon>Embryophyta</taxon>
        <taxon>Tracheophyta</taxon>
        <taxon>Spermatophyta</taxon>
        <taxon>Magnoliopsida</taxon>
        <taxon>eudicotyledons</taxon>
        <taxon>Gunneridae</taxon>
        <taxon>Pentapetalae</taxon>
        <taxon>rosids</taxon>
        <taxon>malvids</taxon>
        <taxon>Brassicales</taxon>
        <taxon>Brassicaceae</taxon>
        <taxon>Coluteocarpeae</taxon>
        <taxon>Noccaea</taxon>
    </lineage>
</organism>
<name>A0A1J3FG71_NOCCA</name>
<gene>
    <name evidence="2" type="ORF">LC_TR2061_c0_g1_i1_g.6814</name>
</gene>
<dbReference type="Pfam" id="PF00646">
    <property type="entry name" value="F-box"/>
    <property type="match status" value="1"/>
</dbReference>
<protein>
    <submittedName>
        <fullName evidence="2">Putative F-box protein</fullName>
    </submittedName>
</protein>